<evidence type="ECO:0000313" key="2">
    <source>
        <dbReference type="EMBL" id="NML15275.1"/>
    </source>
</evidence>
<evidence type="ECO:0000256" key="1">
    <source>
        <dbReference type="SAM" id="Phobius"/>
    </source>
</evidence>
<reference evidence="2 3" key="1">
    <citation type="submission" date="2020-04" db="EMBL/GenBank/DDBJ databases">
        <title>Azohydromonas sp. isolated from soil.</title>
        <authorList>
            <person name="Dahal R.H."/>
        </authorList>
    </citation>
    <scope>NUCLEOTIDE SEQUENCE [LARGE SCALE GENOMIC DNA]</scope>
    <source>
        <strain evidence="2 3">G-1-1-14</strain>
    </source>
</reference>
<gene>
    <name evidence="2" type="ORF">HHL10_09815</name>
</gene>
<dbReference type="AlphaFoldDB" id="A0A848F985"/>
<keyword evidence="1" id="KW-0472">Membrane</keyword>
<dbReference type="Proteomes" id="UP000574067">
    <property type="component" value="Unassembled WGS sequence"/>
</dbReference>
<name>A0A848F985_9BURK</name>
<feature type="transmembrane region" description="Helical" evidence="1">
    <location>
        <begin position="9"/>
        <end position="27"/>
    </location>
</feature>
<keyword evidence="3" id="KW-1185">Reference proteome</keyword>
<dbReference type="RefSeq" id="WP_169160173.1">
    <property type="nucleotide sequence ID" value="NZ_JABBFW010000005.1"/>
</dbReference>
<keyword evidence="1" id="KW-0812">Transmembrane</keyword>
<protein>
    <submittedName>
        <fullName evidence="2">Uncharacterized protein</fullName>
    </submittedName>
</protein>
<comment type="caution">
    <text evidence="2">The sequence shown here is derived from an EMBL/GenBank/DDBJ whole genome shotgun (WGS) entry which is preliminary data.</text>
</comment>
<evidence type="ECO:0000313" key="3">
    <source>
        <dbReference type="Proteomes" id="UP000574067"/>
    </source>
</evidence>
<organism evidence="2 3">
    <name type="scientific">Azohydromonas caseinilytica</name>
    <dbReference type="NCBI Taxonomy" id="2728836"/>
    <lineage>
        <taxon>Bacteria</taxon>
        <taxon>Pseudomonadati</taxon>
        <taxon>Pseudomonadota</taxon>
        <taxon>Betaproteobacteria</taxon>
        <taxon>Burkholderiales</taxon>
        <taxon>Sphaerotilaceae</taxon>
        <taxon>Azohydromonas</taxon>
    </lineage>
</organism>
<accession>A0A848F985</accession>
<sequence>MKKAVLKRILCAALSIAGALFLTYWWHNDIRAIPFSEALWSFHNQIFDGQKPGLASDLEFITVLLGALLITGIIAELLLQIFGNSKASRRNSRE</sequence>
<keyword evidence="1" id="KW-1133">Transmembrane helix</keyword>
<dbReference type="EMBL" id="JABBFW010000005">
    <property type="protein sequence ID" value="NML15275.1"/>
    <property type="molecule type" value="Genomic_DNA"/>
</dbReference>
<proteinExistence type="predicted"/>
<feature type="transmembrane region" description="Helical" evidence="1">
    <location>
        <begin position="60"/>
        <end position="83"/>
    </location>
</feature>